<proteinExistence type="predicted"/>
<dbReference type="Gene3D" id="2.60.40.4070">
    <property type="match status" value="1"/>
</dbReference>
<dbReference type="InterPro" id="IPR011042">
    <property type="entry name" value="6-blade_b-propeller_TolB-like"/>
</dbReference>
<keyword evidence="4" id="KW-1185">Reference proteome</keyword>
<dbReference type="AlphaFoldDB" id="A0A345UJ35"/>
<evidence type="ECO:0000313" key="4">
    <source>
        <dbReference type="Proteomes" id="UP000254808"/>
    </source>
</evidence>
<protein>
    <submittedName>
        <fullName evidence="3">Por secretion system C-terminal sorting domain-containing protein</fullName>
    </submittedName>
</protein>
<accession>A0A345UJ35</accession>
<reference evidence="3 4" key="1">
    <citation type="submission" date="2018-03" db="EMBL/GenBank/DDBJ databases">
        <title>Phenotypic and genomic properties of Cyclonatronum proteinivorum gen. nov., sp. nov., a haloalkaliphilic bacteroidete from soda lakes possessing Na+-translocating rhodopsin.</title>
        <authorList>
            <person name="Toshchakov S.V."/>
            <person name="Korzhenkov A."/>
            <person name="Samarov N.I."/>
            <person name="Kublanov I.V."/>
            <person name="Muntyan M.S."/>
            <person name="Sorokin D.Y."/>
        </authorList>
    </citation>
    <scope>NUCLEOTIDE SEQUENCE [LARGE SCALE GENOMIC DNA]</scope>
    <source>
        <strain evidence="3 4">Omega</strain>
    </source>
</reference>
<dbReference type="InterPro" id="IPR012938">
    <property type="entry name" value="Glc/Sorbosone_DH"/>
</dbReference>
<dbReference type="InterPro" id="IPR026444">
    <property type="entry name" value="Secre_tail"/>
</dbReference>
<dbReference type="PANTHER" id="PTHR19328:SF75">
    <property type="entry name" value="ALDOSE SUGAR DEHYDROGENASE YLII"/>
    <property type="match status" value="1"/>
</dbReference>
<dbReference type="SUPFAM" id="SSF50952">
    <property type="entry name" value="Soluble quinoprotein glucose dehydrogenase"/>
    <property type="match status" value="1"/>
</dbReference>
<evidence type="ECO:0000259" key="2">
    <source>
        <dbReference type="Pfam" id="PF18962"/>
    </source>
</evidence>
<dbReference type="PANTHER" id="PTHR19328">
    <property type="entry name" value="HEDGEHOG-INTERACTING PROTEIN"/>
    <property type="match status" value="1"/>
</dbReference>
<dbReference type="Proteomes" id="UP000254808">
    <property type="component" value="Chromosome"/>
</dbReference>
<dbReference type="Pfam" id="PF07995">
    <property type="entry name" value="GSDH"/>
    <property type="match status" value="1"/>
</dbReference>
<dbReference type="InterPro" id="IPR013783">
    <property type="entry name" value="Ig-like_fold"/>
</dbReference>
<feature type="domain" description="Glucose/Sorbosone dehydrogenase" evidence="1">
    <location>
        <begin position="59"/>
        <end position="380"/>
    </location>
</feature>
<dbReference type="Gene3D" id="2.60.40.10">
    <property type="entry name" value="Immunoglobulins"/>
    <property type="match status" value="1"/>
</dbReference>
<dbReference type="Gene3D" id="2.120.10.30">
    <property type="entry name" value="TolB, C-terminal domain"/>
    <property type="match status" value="1"/>
</dbReference>
<name>A0A345UJ35_9BACT</name>
<evidence type="ECO:0000259" key="1">
    <source>
        <dbReference type="Pfam" id="PF07995"/>
    </source>
</evidence>
<dbReference type="EMBL" id="CP027806">
    <property type="protein sequence ID" value="AXJ00487.1"/>
    <property type="molecule type" value="Genomic_DNA"/>
</dbReference>
<gene>
    <name evidence="3" type="ORF">CYPRO_1224</name>
</gene>
<dbReference type="InterPro" id="IPR011041">
    <property type="entry name" value="Quinoprot_gluc/sorb_DH_b-prop"/>
</dbReference>
<evidence type="ECO:0000313" key="3">
    <source>
        <dbReference type="EMBL" id="AXJ00487.1"/>
    </source>
</evidence>
<feature type="domain" description="Secretion system C-terminal sorting" evidence="2">
    <location>
        <begin position="499"/>
        <end position="573"/>
    </location>
</feature>
<organism evidence="3 4">
    <name type="scientific">Cyclonatronum proteinivorum</name>
    <dbReference type="NCBI Taxonomy" id="1457365"/>
    <lineage>
        <taxon>Bacteria</taxon>
        <taxon>Pseudomonadati</taxon>
        <taxon>Balneolota</taxon>
        <taxon>Balneolia</taxon>
        <taxon>Balneolales</taxon>
        <taxon>Cyclonatronaceae</taxon>
        <taxon>Cyclonatronum</taxon>
    </lineage>
</organism>
<dbReference type="Pfam" id="PF18962">
    <property type="entry name" value="Por_Secre_tail"/>
    <property type="match status" value="1"/>
</dbReference>
<dbReference type="NCBIfam" id="TIGR04183">
    <property type="entry name" value="Por_Secre_tail"/>
    <property type="match status" value="1"/>
</dbReference>
<dbReference type="KEGG" id="cprv:CYPRO_1224"/>
<sequence>MVSIRNLYSILPAVLVTMFVLLYSAETVQAQDQELIVTEAFPGVNVNQILGLQPQPGSDNLFIVSQQGRIFRLDRSAQVQQLTTWLDLSSQLISGGERGLLGLAFDPDFEQNRRFYVNYTIANPLRTVISRFTTDENGDPDLASEQQLLIFNQPFSNHNGGDIAFGPDGFLYIASGDGGSGGDPQNNAQNPDNLLGAMLRIDVNTDDASYLIPEDNPFVNGGGMPEIFAWGLRNPWRISFDRESGVLWTGDVGQNAWEAIHIIENGKNYGWNILEGSNCFPPGSNCDPEGLELPVFEYNHNNGDRSITGGFVYRGQKNPSLYGKYIYGDFISGRVWALAFDEETFEAVSNTELINLPMNISSFAQDRDGELYILGYNNGGVFRIVTTPETSAVTQPLAEDSVPATFMMSWDEIPGADTYQYQIGNESSFENILAEGETALVSTEITVAETGQAAWARVRTQNEAGSGAWSEAVPFFIEDPVSVPVSAELPREVVLHPSYPNPFNPTTTLTFELPERAEIRLQVFDSTGRLVSTLATGTVQAGTHQVRFDGSGLASGLYFVRLQTGDMVMTRKMTLVK</sequence>